<protein>
    <submittedName>
        <fullName evidence="6">HlyD family efflux transporter periplasmic adaptor subunit</fullName>
    </submittedName>
</protein>
<sequence length="401" mass="43659">MKFSLKTLLWGIMIVAAIMATIFAMFPKPIEVDSATAVIGNLQVTVQEDGKTRIREKYIVSAPVMGRVSRIELDAGDHCSEETLLAVILPSVPAFLDARAQAEATARVQAARAALQRAESASEQAVINNELAITKFERAQRLRPSNAISQSEYDIAKTEQLATTQAIKTARFDVEIANFELAMAKAAVEQFADTHDDTSVVPFEIMSPITGRVLRVIQQSSAVVAVGTPLIELGDPRNLEIEIDVLSTDAVRIKPGAKLTIEHWGGQSPLKGYVRVIEPGAFTKISSLGVEEQRVNVIADFDEPPDRIASLGDGYRVETRIVVNELSDVLLIPNSALFRHQRKWHVLTMVDGKANLQPVAIGLQNESQTQITEGLNVNDEVIVYPSDTLTPGTAVRAKAST</sequence>
<evidence type="ECO:0000256" key="4">
    <source>
        <dbReference type="SAM" id="Phobius"/>
    </source>
</evidence>
<evidence type="ECO:0000256" key="1">
    <source>
        <dbReference type="ARBA" id="ARBA00004196"/>
    </source>
</evidence>
<keyword evidence="4" id="KW-0812">Transmembrane</keyword>
<name>A0ABP8MSB5_9BACT</name>
<dbReference type="Gene3D" id="2.40.30.170">
    <property type="match status" value="1"/>
</dbReference>
<dbReference type="Proteomes" id="UP001500840">
    <property type="component" value="Unassembled WGS sequence"/>
</dbReference>
<organism evidence="6 7">
    <name type="scientific">Novipirellula rosea</name>
    <dbReference type="NCBI Taxonomy" id="1031540"/>
    <lineage>
        <taxon>Bacteria</taxon>
        <taxon>Pseudomonadati</taxon>
        <taxon>Planctomycetota</taxon>
        <taxon>Planctomycetia</taxon>
        <taxon>Pirellulales</taxon>
        <taxon>Pirellulaceae</taxon>
        <taxon>Novipirellula</taxon>
    </lineage>
</organism>
<comment type="similarity">
    <text evidence="2">Belongs to the membrane fusion protein (MFP) (TC 8.A.1) family.</text>
</comment>
<dbReference type="Pfam" id="PF25989">
    <property type="entry name" value="YknX_C"/>
    <property type="match status" value="1"/>
</dbReference>
<keyword evidence="3" id="KW-0175">Coiled coil</keyword>
<dbReference type="EMBL" id="BAABGA010000035">
    <property type="protein sequence ID" value="GAA4455244.1"/>
    <property type="molecule type" value="Genomic_DNA"/>
</dbReference>
<keyword evidence="7" id="KW-1185">Reference proteome</keyword>
<dbReference type="PANTHER" id="PTHR32347:SF29">
    <property type="entry name" value="UPF0194 MEMBRANE PROTEIN YBHG"/>
    <property type="match status" value="1"/>
</dbReference>
<evidence type="ECO:0000259" key="5">
    <source>
        <dbReference type="Pfam" id="PF25989"/>
    </source>
</evidence>
<evidence type="ECO:0000313" key="6">
    <source>
        <dbReference type="EMBL" id="GAA4455244.1"/>
    </source>
</evidence>
<keyword evidence="4" id="KW-1133">Transmembrane helix</keyword>
<dbReference type="RefSeq" id="WP_339941848.1">
    <property type="nucleotide sequence ID" value="NZ_BAABGA010000035.1"/>
</dbReference>
<dbReference type="NCBIfam" id="TIGR01730">
    <property type="entry name" value="RND_mfp"/>
    <property type="match status" value="1"/>
</dbReference>
<reference evidence="7" key="1">
    <citation type="journal article" date="2019" name="Int. J. Syst. Evol. Microbiol.">
        <title>The Global Catalogue of Microorganisms (GCM) 10K type strain sequencing project: providing services to taxonomists for standard genome sequencing and annotation.</title>
        <authorList>
            <consortium name="The Broad Institute Genomics Platform"/>
            <consortium name="The Broad Institute Genome Sequencing Center for Infectious Disease"/>
            <person name="Wu L."/>
            <person name="Ma J."/>
        </authorList>
    </citation>
    <scope>NUCLEOTIDE SEQUENCE [LARGE SCALE GENOMIC DNA]</scope>
    <source>
        <strain evidence="7">JCM 17759</strain>
    </source>
</reference>
<evidence type="ECO:0000313" key="7">
    <source>
        <dbReference type="Proteomes" id="UP001500840"/>
    </source>
</evidence>
<gene>
    <name evidence="6" type="ORF">GCM10023156_28930</name>
</gene>
<proteinExistence type="inferred from homology"/>
<comment type="caution">
    <text evidence="6">The sequence shown here is derived from an EMBL/GenBank/DDBJ whole genome shotgun (WGS) entry which is preliminary data.</text>
</comment>
<comment type="subcellular location">
    <subcellularLocation>
        <location evidence="1">Cell envelope</location>
    </subcellularLocation>
</comment>
<dbReference type="InterPro" id="IPR006143">
    <property type="entry name" value="RND_pump_MFP"/>
</dbReference>
<feature type="domain" description="YknX-like C-terminal permuted SH3-like" evidence="5">
    <location>
        <begin position="330"/>
        <end position="396"/>
    </location>
</feature>
<dbReference type="Gene3D" id="2.40.50.100">
    <property type="match status" value="1"/>
</dbReference>
<dbReference type="InterPro" id="IPR050465">
    <property type="entry name" value="UPF0194_transport"/>
</dbReference>
<keyword evidence="4" id="KW-0472">Membrane</keyword>
<dbReference type="PANTHER" id="PTHR32347">
    <property type="entry name" value="EFFLUX SYSTEM COMPONENT YKNX-RELATED"/>
    <property type="match status" value="1"/>
</dbReference>
<feature type="transmembrane region" description="Helical" evidence="4">
    <location>
        <begin position="7"/>
        <end position="26"/>
    </location>
</feature>
<dbReference type="Gene3D" id="1.10.287.470">
    <property type="entry name" value="Helix hairpin bin"/>
    <property type="match status" value="1"/>
</dbReference>
<dbReference type="InterPro" id="IPR058637">
    <property type="entry name" value="YknX-like_C"/>
</dbReference>
<dbReference type="Gene3D" id="2.40.420.20">
    <property type="match status" value="1"/>
</dbReference>
<evidence type="ECO:0000256" key="2">
    <source>
        <dbReference type="ARBA" id="ARBA00009477"/>
    </source>
</evidence>
<accession>A0ABP8MSB5</accession>
<evidence type="ECO:0000256" key="3">
    <source>
        <dbReference type="ARBA" id="ARBA00023054"/>
    </source>
</evidence>